<proteinExistence type="inferred from homology"/>
<dbReference type="PROSITE" id="PS51257">
    <property type="entry name" value="PROKAR_LIPOPROTEIN"/>
    <property type="match status" value="1"/>
</dbReference>
<comment type="catalytic activity">
    <reaction evidence="2 9">
        <text>glutathione + H2O = L-cysteinylglycine + L-glutamate</text>
        <dbReference type="Rhea" id="RHEA:28807"/>
        <dbReference type="ChEBI" id="CHEBI:15377"/>
        <dbReference type="ChEBI" id="CHEBI:29985"/>
        <dbReference type="ChEBI" id="CHEBI:57925"/>
        <dbReference type="ChEBI" id="CHEBI:61694"/>
        <dbReference type="EC" id="3.4.19.13"/>
    </reaction>
</comment>
<name>A0ABW9L3E7_9MYCO</name>
<dbReference type="InterPro" id="IPR043138">
    <property type="entry name" value="GGT_lsub"/>
</dbReference>
<dbReference type="PRINTS" id="PR01210">
    <property type="entry name" value="GGTRANSPTASE"/>
</dbReference>
<evidence type="ECO:0000256" key="7">
    <source>
        <dbReference type="ARBA" id="ARBA00023315"/>
    </source>
</evidence>
<comment type="caution">
    <text evidence="11">The sequence shown here is derived from an EMBL/GenBank/DDBJ whole genome shotgun (WGS) entry which is preliminary data.</text>
</comment>
<evidence type="ECO:0000256" key="1">
    <source>
        <dbReference type="ARBA" id="ARBA00001049"/>
    </source>
</evidence>
<dbReference type="EMBL" id="JBKBDD010000001">
    <property type="protein sequence ID" value="MFN6542468.1"/>
    <property type="molecule type" value="Genomic_DNA"/>
</dbReference>
<dbReference type="InterPro" id="IPR000101">
    <property type="entry name" value="GGT_peptidase"/>
</dbReference>
<evidence type="ECO:0000256" key="4">
    <source>
        <dbReference type="ARBA" id="ARBA00022679"/>
    </source>
</evidence>
<feature type="region of interest" description="Disordered" evidence="10">
    <location>
        <begin position="531"/>
        <end position="554"/>
    </location>
</feature>
<keyword evidence="4 9" id="KW-0808">Transferase</keyword>
<keyword evidence="12" id="KW-1185">Reference proteome</keyword>
<dbReference type="Proteomes" id="UP001635816">
    <property type="component" value="Unassembled WGS sequence"/>
</dbReference>
<feature type="compositionally biased region" description="Pro residues" evidence="10">
    <location>
        <begin position="48"/>
        <end position="93"/>
    </location>
</feature>
<evidence type="ECO:0000256" key="2">
    <source>
        <dbReference type="ARBA" id="ARBA00001089"/>
    </source>
</evidence>
<dbReference type="InterPro" id="IPR029055">
    <property type="entry name" value="Ntn_hydrolases_N"/>
</dbReference>
<evidence type="ECO:0000256" key="8">
    <source>
        <dbReference type="ARBA" id="ARBA00047417"/>
    </source>
</evidence>
<comment type="pathway">
    <text evidence="9">Sulfur metabolism; glutathione metabolism.</text>
</comment>
<dbReference type="InterPro" id="IPR051792">
    <property type="entry name" value="GGT_bact"/>
</dbReference>
<accession>A0ABW9L3E7</accession>
<evidence type="ECO:0000256" key="10">
    <source>
        <dbReference type="SAM" id="MobiDB-lite"/>
    </source>
</evidence>
<protein>
    <recommendedName>
        <fullName evidence="9">Glutathione hydrolase proenzyme</fullName>
        <ecNumber evidence="9">2.3.2.2</ecNumber>
        <ecNumber evidence="9">3.4.19.13</ecNumber>
    </recommendedName>
    <component>
        <recommendedName>
            <fullName evidence="9">Glutathione hydrolase large chain</fullName>
        </recommendedName>
    </component>
    <component>
        <recommendedName>
            <fullName evidence="9">Glutathione hydrolase small chain</fullName>
        </recommendedName>
    </component>
</protein>
<sequence length="685" mass="70860">MRLLASTRSVIALLSVVAVILAGCSDGSRRPARTEAGPCQIVSNGTPSPKPPQAPPPPTPAQPSAPPTPAQPSAPPTPAQPSAPPTPAQPSAPPTTRDLATNPEIGTGYRSDMTAVRTATYAVATANPLATEAACKVLRDGGTAADALVTAQAVLGLVEPQSSGIGGGGFLLYYDAAGNAVRAYDGRETAPAAATENYLRWVSETDRTIPKPDARASGRSIGVPGIVRLLDDVHHQFGKKAWRDLFDPAVSLADKGFDVSPRLAAAIDDADAQLRLDPAAAGYFLNPDGSPKPVGTRMTNPAYAKTLGAIASEGAQAFYTGDIARAVVAAAADTGGCRTPSVMTEQDLAAYTVKHRDPVCITYRGREVCGMPPPSSGGIAVAATLGMLEHFPMSDYKPVRVDLNGGHPSVTGVHLISEAERLAYADRDRYVADTDFVPLPGGSPETLLGGAYLTGRAALISRNHTMGTAAPGDFAPPMTIPPPPEHGTSQISVIDSHGNAASLTTTIESAFGSFHMVDGFLLNNQLTDFSAEPTSTEGHPVPNRVEPGKRPRSTMAPTLVFDKTGPQRGPLYAVVGSPGGSVIIQFVVKTLVGIMDWNLDPQQAVSMIDFGAANTPVTNVGGEHPLVDTVANGDRDQLVEGLRALGHQVSLADQSSGLSALVRTPSGWIGGADPRREGLVLGDAG</sequence>
<comment type="similarity">
    <text evidence="3 9">Belongs to the gamma-glutamyltransferase family.</text>
</comment>
<evidence type="ECO:0000256" key="3">
    <source>
        <dbReference type="ARBA" id="ARBA00009381"/>
    </source>
</evidence>
<dbReference type="Gene3D" id="1.10.246.130">
    <property type="match status" value="1"/>
</dbReference>
<comment type="subunit">
    <text evidence="9">This enzyme consists of two polypeptide chains, which are synthesized in precursor form from a single polypeptide.</text>
</comment>
<dbReference type="InterPro" id="IPR043137">
    <property type="entry name" value="GGT_ssub_C"/>
</dbReference>
<reference evidence="11 12" key="1">
    <citation type="submission" date="2024-12" db="EMBL/GenBank/DDBJ databases">
        <title>The coexistence of Mycolicibacterium septicum and Mycolicibacterium nivoides in clinical samples.</title>
        <authorList>
            <person name="Wang C."/>
            <person name="Feng Y."/>
            <person name="Zong Z."/>
        </authorList>
    </citation>
    <scope>NUCLEOTIDE SEQUENCE [LARGE SCALE GENOMIC DNA]</scope>
    <source>
        <strain evidence="11 12">120309</strain>
    </source>
</reference>
<evidence type="ECO:0000256" key="9">
    <source>
        <dbReference type="RuleBase" id="RU368036"/>
    </source>
</evidence>
<evidence type="ECO:0000256" key="5">
    <source>
        <dbReference type="ARBA" id="ARBA00022801"/>
    </source>
</evidence>
<comment type="PTM">
    <text evidence="9">Cleaved by autocatalysis into a large and a small subunit.</text>
</comment>
<dbReference type="SUPFAM" id="SSF56235">
    <property type="entry name" value="N-terminal nucleophile aminohydrolases (Ntn hydrolases)"/>
    <property type="match status" value="1"/>
</dbReference>
<gene>
    <name evidence="11" type="primary">ggt</name>
    <name evidence="11" type="ORF">ACK4CT_04675</name>
</gene>
<keyword evidence="7 9" id="KW-0012">Acyltransferase</keyword>
<organism evidence="11 12">
    <name type="scientific">Mycolicibacterium nivoides</name>
    <dbReference type="NCBI Taxonomy" id="2487344"/>
    <lineage>
        <taxon>Bacteria</taxon>
        <taxon>Bacillati</taxon>
        <taxon>Actinomycetota</taxon>
        <taxon>Actinomycetes</taxon>
        <taxon>Mycobacteriales</taxon>
        <taxon>Mycobacteriaceae</taxon>
        <taxon>Mycolicibacterium</taxon>
    </lineage>
</organism>
<keyword evidence="6 9" id="KW-0865">Zymogen</keyword>
<dbReference type="Gene3D" id="3.60.20.40">
    <property type="match status" value="1"/>
</dbReference>
<comment type="catalytic activity">
    <reaction evidence="8 9">
        <text>an N-terminal (5-L-glutamyl)-[peptide] + an alpha-amino acid = 5-L-glutamyl amino acid + an N-terminal L-alpha-aminoacyl-[peptide]</text>
        <dbReference type="Rhea" id="RHEA:23904"/>
        <dbReference type="Rhea" id="RHEA-COMP:9780"/>
        <dbReference type="Rhea" id="RHEA-COMP:9795"/>
        <dbReference type="ChEBI" id="CHEBI:77644"/>
        <dbReference type="ChEBI" id="CHEBI:78597"/>
        <dbReference type="ChEBI" id="CHEBI:78599"/>
        <dbReference type="ChEBI" id="CHEBI:78608"/>
        <dbReference type="EC" id="2.3.2.2"/>
    </reaction>
</comment>
<dbReference type="RefSeq" id="WP_409542649.1">
    <property type="nucleotide sequence ID" value="NZ_JBKBDD010000001.1"/>
</dbReference>
<evidence type="ECO:0000313" key="11">
    <source>
        <dbReference type="EMBL" id="MFN6542468.1"/>
    </source>
</evidence>
<feature type="region of interest" description="Disordered" evidence="10">
    <location>
        <begin position="27"/>
        <end position="111"/>
    </location>
</feature>
<evidence type="ECO:0000313" key="12">
    <source>
        <dbReference type="Proteomes" id="UP001635816"/>
    </source>
</evidence>
<keyword evidence="9" id="KW-0317">Glutathione biosynthesis</keyword>
<comment type="catalytic activity">
    <reaction evidence="1 9">
        <text>an S-substituted glutathione + H2O = an S-substituted L-cysteinylglycine + L-glutamate</text>
        <dbReference type="Rhea" id="RHEA:59468"/>
        <dbReference type="ChEBI" id="CHEBI:15377"/>
        <dbReference type="ChEBI" id="CHEBI:29985"/>
        <dbReference type="ChEBI" id="CHEBI:90779"/>
        <dbReference type="ChEBI" id="CHEBI:143103"/>
        <dbReference type="EC" id="3.4.19.13"/>
    </reaction>
</comment>
<evidence type="ECO:0000256" key="6">
    <source>
        <dbReference type="ARBA" id="ARBA00023145"/>
    </source>
</evidence>
<dbReference type="Pfam" id="PF01019">
    <property type="entry name" value="G_glu_transpept"/>
    <property type="match status" value="1"/>
</dbReference>
<dbReference type="PANTHER" id="PTHR43199:SF1">
    <property type="entry name" value="GLUTATHIONE HYDROLASE PROENZYME"/>
    <property type="match status" value="1"/>
</dbReference>
<keyword evidence="5 9" id="KW-0378">Hydrolase</keyword>
<dbReference type="NCBIfam" id="TIGR00066">
    <property type="entry name" value="g_glut_trans"/>
    <property type="match status" value="1"/>
</dbReference>
<dbReference type="EC" id="2.3.2.2" evidence="9"/>
<dbReference type="GO" id="GO:0103068">
    <property type="term" value="F:leukotriene C4 gamma-glutamyl transferase activity"/>
    <property type="evidence" value="ECO:0007669"/>
    <property type="project" value="UniProtKB-EC"/>
</dbReference>
<dbReference type="PANTHER" id="PTHR43199">
    <property type="entry name" value="GLUTATHIONE HYDROLASE"/>
    <property type="match status" value="1"/>
</dbReference>
<dbReference type="EC" id="3.4.19.13" evidence="9"/>